<gene>
    <name evidence="2" type="ORF">IFM89_023376</name>
</gene>
<keyword evidence="3" id="KW-1185">Reference proteome</keyword>
<feature type="region of interest" description="Disordered" evidence="1">
    <location>
        <begin position="59"/>
        <end position="93"/>
    </location>
</feature>
<reference evidence="2 3" key="1">
    <citation type="submission" date="2020-10" db="EMBL/GenBank/DDBJ databases">
        <title>The Coptis chinensis genome and diversification of protoberbering-type alkaloids.</title>
        <authorList>
            <person name="Wang B."/>
            <person name="Shu S."/>
            <person name="Song C."/>
            <person name="Liu Y."/>
        </authorList>
    </citation>
    <scope>NUCLEOTIDE SEQUENCE [LARGE SCALE GENOMIC DNA]</scope>
    <source>
        <strain evidence="2">HL-2020</strain>
        <tissue evidence="2">Leaf</tissue>
    </source>
</reference>
<evidence type="ECO:0000313" key="3">
    <source>
        <dbReference type="Proteomes" id="UP000631114"/>
    </source>
</evidence>
<organism evidence="2 3">
    <name type="scientific">Coptis chinensis</name>
    <dbReference type="NCBI Taxonomy" id="261450"/>
    <lineage>
        <taxon>Eukaryota</taxon>
        <taxon>Viridiplantae</taxon>
        <taxon>Streptophyta</taxon>
        <taxon>Embryophyta</taxon>
        <taxon>Tracheophyta</taxon>
        <taxon>Spermatophyta</taxon>
        <taxon>Magnoliopsida</taxon>
        <taxon>Ranunculales</taxon>
        <taxon>Ranunculaceae</taxon>
        <taxon>Coptidoideae</taxon>
        <taxon>Coptis</taxon>
    </lineage>
</organism>
<dbReference type="Proteomes" id="UP000631114">
    <property type="component" value="Unassembled WGS sequence"/>
</dbReference>
<feature type="compositionally biased region" description="Low complexity" evidence="1">
    <location>
        <begin position="65"/>
        <end position="80"/>
    </location>
</feature>
<evidence type="ECO:0000313" key="2">
    <source>
        <dbReference type="EMBL" id="KAF9610582.1"/>
    </source>
</evidence>
<sequence>MECFCLSDTLPFQLLPPSGATPKAIADSEKVPCDTVSEYPLRTRTDSFRACSIVEHTNGIQTNPSSKISSSSQSTESAPSKPVSRFKMQKGGR</sequence>
<dbReference type="EMBL" id="JADFTS010000004">
    <property type="protein sequence ID" value="KAF9610582.1"/>
    <property type="molecule type" value="Genomic_DNA"/>
</dbReference>
<accession>A0A835LZC2</accession>
<proteinExistence type="predicted"/>
<dbReference type="AlphaFoldDB" id="A0A835LZC2"/>
<protein>
    <submittedName>
        <fullName evidence="2">Uncharacterized protein</fullName>
    </submittedName>
</protein>
<comment type="caution">
    <text evidence="2">The sequence shown here is derived from an EMBL/GenBank/DDBJ whole genome shotgun (WGS) entry which is preliminary data.</text>
</comment>
<name>A0A835LZC2_9MAGN</name>
<evidence type="ECO:0000256" key="1">
    <source>
        <dbReference type="SAM" id="MobiDB-lite"/>
    </source>
</evidence>